<name>A0A0L0V1F9_9BASI</name>
<sequence length="533" mass="59136">MVKPASSRGFVIADSKRTCYKDAPSHPPSASPRLATSQVIKSLTIMLTAEILLSFALLNFYTISAHPLSLSSPLVKREFTEAAGDAHRHWLRRRTFRAGLERGAPCAEQAGKVDDYKSEDLHGSTHSSSFTPDIKMNGHDIGGEPEHPNYIFVNAHPIKQDEDVFRANNVQRKEADSKPDHAVVEEIPAADGKDSESKPQSLEGKPVNDEDTRYNRIKSRLSHYAKKMKALWQKFVKFLLKKKPNPSGNSKVKDAPTLKSSPSELSLAEKGNSIPVRHPDHKETNQETREISGQTAQHLPAKKTSGEEAPKAPKPSETNYVLVSPDNGRNVPSGRNIPSGENKVAAHDGFVNSDHPSKDQNDGSFTKGIISEHKGGNPKDQGNPEPENFDPPPVYDKYEVPQQEESPRREGANSGAVNFANVKEYPSRQVEPETEIKTIDIPGRRSGKPEEVLDEVVDKHPAPQYHGDHFFTPESSTDKKDIKEASVHEDHEPTVLSSQLHTIHEMKDNPADPNKKEMGRQLKEKILIETLLD</sequence>
<accession>A0A0L0V1F9</accession>
<comment type="caution">
    <text evidence="2">The sequence shown here is derived from an EMBL/GenBank/DDBJ whole genome shotgun (WGS) entry which is preliminary data.</text>
</comment>
<protein>
    <submittedName>
        <fullName evidence="2">Uncharacterized protein</fullName>
    </submittedName>
</protein>
<feature type="region of interest" description="Disordered" evidence="1">
    <location>
        <begin position="188"/>
        <end position="214"/>
    </location>
</feature>
<feature type="compositionally biased region" description="Basic and acidic residues" evidence="1">
    <location>
        <begin position="277"/>
        <end position="290"/>
    </location>
</feature>
<evidence type="ECO:0000256" key="1">
    <source>
        <dbReference type="SAM" id="MobiDB-lite"/>
    </source>
</evidence>
<organism evidence="2 3">
    <name type="scientific">Puccinia striiformis f. sp. tritici PST-78</name>
    <dbReference type="NCBI Taxonomy" id="1165861"/>
    <lineage>
        <taxon>Eukaryota</taxon>
        <taxon>Fungi</taxon>
        <taxon>Dikarya</taxon>
        <taxon>Basidiomycota</taxon>
        <taxon>Pucciniomycotina</taxon>
        <taxon>Pucciniomycetes</taxon>
        <taxon>Pucciniales</taxon>
        <taxon>Pucciniaceae</taxon>
        <taxon>Puccinia</taxon>
    </lineage>
</organism>
<evidence type="ECO:0000313" key="3">
    <source>
        <dbReference type="Proteomes" id="UP000054564"/>
    </source>
</evidence>
<gene>
    <name evidence="2" type="ORF">PSTG_13595</name>
</gene>
<evidence type="ECO:0000313" key="2">
    <source>
        <dbReference type="EMBL" id="KNE93021.1"/>
    </source>
</evidence>
<dbReference type="EMBL" id="AJIL01000147">
    <property type="protein sequence ID" value="KNE93021.1"/>
    <property type="molecule type" value="Genomic_DNA"/>
</dbReference>
<keyword evidence="3" id="KW-1185">Reference proteome</keyword>
<dbReference type="Proteomes" id="UP000054564">
    <property type="component" value="Unassembled WGS sequence"/>
</dbReference>
<proteinExistence type="predicted"/>
<dbReference type="AlphaFoldDB" id="A0A0L0V1F9"/>
<dbReference type="OrthoDB" id="10485071at2759"/>
<reference evidence="3" key="1">
    <citation type="submission" date="2014-03" db="EMBL/GenBank/DDBJ databases">
        <title>The Genome Sequence of Puccinia striiformis f. sp. tritici PST-78.</title>
        <authorList>
            <consortium name="The Broad Institute Genome Sequencing Platform"/>
            <person name="Cuomo C."/>
            <person name="Hulbert S."/>
            <person name="Chen X."/>
            <person name="Walker B."/>
            <person name="Young S.K."/>
            <person name="Zeng Q."/>
            <person name="Gargeya S."/>
            <person name="Fitzgerald M."/>
            <person name="Haas B."/>
            <person name="Abouelleil A."/>
            <person name="Alvarado L."/>
            <person name="Arachchi H.M."/>
            <person name="Berlin A.M."/>
            <person name="Chapman S.B."/>
            <person name="Goldberg J."/>
            <person name="Griggs A."/>
            <person name="Gujja S."/>
            <person name="Hansen M."/>
            <person name="Howarth C."/>
            <person name="Imamovic A."/>
            <person name="Larimer J."/>
            <person name="McCowan C."/>
            <person name="Montmayeur A."/>
            <person name="Murphy C."/>
            <person name="Neiman D."/>
            <person name="Pearson M."/>
            <person name="Priest M."/>
            <person name="Roberts A."/>
            <person name="Saif S."/>
            <person name="Shea T."/>
            <person name="Sisk P."/>
            <person name="Sykes S."/>
            <person name="Wortman J."/>
            <person name="Nusbaum C."/>
            <person name="Birren B."/>
        </authorList>
    </citation>
    <scope>NUCLEOTIDE SEQUENCE [LARGE SCALE GENOMIC DNA]</scope>
    <source>
        <strain evidence="3">race PST-78</strain>
    </source>
</reference>
<feature type="compositionally biased region" description="Basic and acidic residues" evidence="1">
    <location>
        <begin position="447"/>
        <end position="493"/>
    </location>
</feature>
<feature type="region of interest" description="Disordered" evidence="1">
    <location>
        <begin position="242"/>
        <end position="495"/>
    </location>
</feature>